<evidence type="ECO:0000256" key="7">
    <source>
        <dbReference type="PROSITE-ProRule" id="PRU00706"/>
    </source>
</evidence>
<dbReference type="GO" id="GO:0004550">
    <property type="term" value="F:nucleoside diphosphate kinase activity"/>
    <property type="evidence" value="ECO:0007669"/>
    <property type="project" value="UniProtKB-EC"/>
</dbReference>
<comment type="similarity">
    <text evidence="2 7">Belongs to the NDK family.</text>
</comment>
<evidence type="ECO:0000256" key="5">
    <source>
        <dbReference type="ARBA" id="ARBA00022777"/>
    </source>
</evidence>
<comment type="caution">
    <text evidence="7">Lacks conserved residue(s) required for the propagation of feature annotation.</text>
</comment>
<dbReference type="SMART" id="SM00562">
    <property type="entry name" value="NDK"/>
    <property type="match status" value="1"/>
</dbReference>
<dbReference type="RefSeq" id="WP_148766827.1">
    <property type="nucleotide sequence ID" value="NZ_VSRQ01000008.1"/>
</dbReference>
<dbReference type="AlphaFoldDB" id="A0A5D3F8D9"/>
<organism evidence="9 10">
    <name type="scientific">Actinomadura decatromicini</name>
    <dbReference type="NCBI Taxonomy" id="2604572"/>
    <lineage>
        <taxon>Bacteria</taxon>
        <taxon>Bacillati</taxon>
        <taxon>Actinomycetota</taxon>
        <taxon>Actinomycetes</taxon>
        <taxon>Streptosporangiales</taxon>
        <taxon>Thermomonosporaceae</taxon>
        <taxon>Actinomadura</taxon>
    </lineage>
</organism>
<dbReference type="InterPro" id="IPR034907">
    <property type="entry name" value="NDK-like_dom"/>
</dbReference>
<comment type="caution">
    <text evidence="9">The sequence shown here is derived from an EMBL/GenBank/DDBJ whole genome shotgun (WGS) entry which is preliminary data.</text>
</comment>
<evidence type="ECO:0000256" key="3">
    <source>
        <dbReference type="ARBA" id="ARBA00012966"/>
    </source>
</evidence>
<dbReference type="Pfam" id="PF00334">
    <property type="entry name" value="NDK"/>
    <property type="match status" value="2"/>
</dbReference>
<feature type="domain" description="Nucleoside diphosphate kinase-like" evidence="8">
    <location>
        <begin position="1"/>
        <end position="179"/>
    </location>
</feature>
<evidence type="ECO:0000256" key="4">
    <source>
        <dbReference type="ARBA" id="ARBA00022679"/>
    </source>
</evidence>
<evidence type="ECO:0000259" key="8">
    <source>
        <dbReference type="SMART" id="SM00562"/>
    </source>
</evidence>
<dbReference type="PROSITE" id="PS51374">
    <property type="entry name" value="NDPK_LIKE"/>
    <property type="match status" value="1"/>
</dbReference>
<keyword evidence="10" id="KW-1185">Reference proteome</keyword>
<dbReference type="SUPFAM" id="SSF54919">
    <property type="entry name" value="Nucleoside diphosphate kinase, NDK"/>
    <property type="match status" value="1"/>
</dbReference>
<evidence type="ECO:0000256" key="2">
    <source>
        <dbReference type="ARBA" id="ARBA00008142"/>
    </source>
</evidence>
<comment type="cofactor">
    <cofactor evidence="1">
        <name>Mg(2+)</name>
        <dbReference type="ChEBI" id="CHEBI:18420"/>
    </cofactor>
</comment>
<dbReference type="GO" id="GO:0009117">
    <property type="term" value="P:nucleotide metabolic process"/>
    <property type="evidence" value="ECO:0007669"/>
    <property type="project" value="UniProtKB-KW"/>
</dbReference>
<name>A0A5D3F8D9_9ACTN</name>
<keyword evidence="6" id="KW-0546">Nucleotide metabolism</keyword>
<accession>A0A5D3F8D9</accession>
<sequence length="180" mass="19541">MERTLVIIKPDGVANGLVGRVVSRLEQAGLRIVQLKLTRATKAQILDHYAEDPEWLENAGARAVERLQANGIDWRELTGCENAPDVGRLIRMRLVDYMCSGPIVVLQAAGPAAVRKTRQIIGATLPSQADPGSLRGGHCSDDVILSFQEKRALENIVHASGEVSEALREIEIWCAGTPSP</sequence>
<gene>
    <name evidence="9" type="ORF">FXF68_34655</name>
</gene>
<dbReference type="EMBL" id="VSRQ01000008">
    <property type="protein sequence ID" value="TYK44591.1"/>
    <property type="molecule type" value="Genomic_DNA"/>
</dbReference>
<dbReference type="InterPro" id="IPR036850">
    <property type="entry name" value="NDK-like_dom_sf"/>
</dbReference>
<evidence type="ECO:0000313" key="9">
    <source>
        <dbReference type="EMBL" id="TYK44591.1"/>
    </source>
</evidence>
<protein>
    <recommendedName>
        <fullName evidence="3">nucleoside-diphosphate kinase</fullName>
        <ecNumber evidence="3">2.7.4.6</ecNumber>
    </recommendedName>
</protein>
<dbReference type="PANTHER" id="PTHR11349">
    <property type="entry name" value="NUCLEOSIDE DIPHOSPHATE KINASE"/>
    <property type="match status" value="1"/>
</dbReference>
<dbReference type="Gene3D" id="3.30.70.141">
    <property type="entry name" value="Nucleoside diphosphate kinase-like domain"/>
    <property type="match status" value="1"/>
</dbReference>
<keyword evidence="5 9" id="KW-0418">Kinase</keyword>
<evidence type="ECO:0000256" key="6">
    <source>
        <dbReference type="ARBA" id="ARBA00023080"/>
    </source>
</evidence>
<dbReference type="EC" id="2.7.4.6" evidence="3"/>
<evidence type="ECO:0000313" key="10">
    <source>
        <dbReference type="Proteomes" id="UP000323505"/>
    </source>
</evidence>
<keyword evidence="4 9" id="KW-0808">Transferase</keyword>
<proteinExistence type="inferred from homology"/>
<evidence type="ECO:0000256" key="1">
    <source>
        <dbReference type="ARBA" id="ARBA00001946"/>
    </source>
</evidence>
<reference evidence="9 10" key="1">
    <citation type="submission" date="2019-08" db="EMBL/GenBank/DDBJ databases">
        <title>Actinomadura sp. nov. CYP1-5 isolated from mountain soil.</title>
        <authorList>
            <person name="Songsumanus A."/>
            <person name="Kuncharoen N."/>
            <person name="Kudo T."/>
            <person name="Yuki M."/>
            <person name="Igarashi Y."/>
            <person name="Tanasupawat S."/>
        </authorList>
    </citation>
    <scope>NUCLEOTIDE SEQUENCE [LARGE SCALE GENOMIC DNA]</scope>
    <source>
        <strain evidence="9 10">CYP1-5</strain>
    </source>
</reference>
<dbReference type="Proteomes" id="UP000323505">
    <property type="component" value="Unassembled WGS sequence"/>
</dbReference>